<dbReference type="PANTHER" id="PTHR31605:SF0">
    <property type="entry name" value="GLYCEROL-3-PHOSPHATE O-ACYLTRANSFERASE 1"/>
    <property type="match status" value="1"/>
</dbReference>
<dbReference type="STRING" id="1884261.A0A5C3R1S4"/>
<keyword evidence="4" id="KW-0012">Acyltransferase</keyword>
<keyword evidence="2" id="KW-1133">Transmembrane helix</keyword>
<evidence type="ECO:0000259" key="3">
    <source>
        <dbReference type="SMART" id="SM00563"/>
    </source>
</evidence>
<dbReference type="InterPro" id="IPR052744">
    <property type="entry name" value="GPAT/DAPAT"/>
</dbReference>
<feature type="region of interest" description="Disordered" evidence="1">
    <location>
        <begin position="759"/>
        <end position="783"/>
    </location>
</feature>
<feature type="transmembrane region" description="Helical" evidence="2">
    <location>
        <begin position="411"/>
        <end position="430"/>
    </location>
</feature>
<feature type="transmembrane region" description="Helical" evidence="2">
    <location>
        <begin position="469"/>
        <end position="491"/>
    </location>
</feature>
<dbReference type="AlphaFoldDB" id="A0A5C3R1S4"/>
<gene>
    <name evidence="4" type="ORF">BDV98DRAFT_539424</name>
</gene>
<dbReference type="SMART" id="SM00563">
    <property type="entry name" value="PlsC"/>
    <property type="match status" value="1"/>
</dbReference>
<dbReference type="GO" id="GO:0016287">
    <property type="term" value="F:glycerone-phosphate O-acyltransferase activity"/>
    <property type="evidence" value="ECO:0007669"/>
    <property type="project" value="TreeGrafter"/>
</dbReference>
<dbReference type="GO" id="GO:0008654">
    <property type="term" value="P:phospholipid biosynthetic process"/>
    <property type="evidence" value="ECO:0007669"/>
    <property type="project" value="TreeGrafter"/>
</dbReference>
<name>A0A5C3R1S4_9AGAR</name>
<keyword evidence="4" id="KW-0808">Transferase</keyword>
<keyword evidence="5" id="KW-1185">Reference proteome</keyword>
<protein>
    <submittedName>
        <fullName evidence="4">Glycerol-3-phosphate O-acyltransferase</fullName>
    </submittedName>
</protein>
<feature type="region of interest" description="Disordered" evidence="1">
    <location>
        <begin position="697"/>
        <end position="726"/>
    </location>
</feature>
<evidence type="ECO:0000313" key="5">
    <source>
        <dbReference type="Proteomes" id="UP000305067"/>
    </source>
</evidence>
<keyword evidence="2" id="KW-0472">Membrane</keyword>
<dbReference type="CDD" id="cd07992">
    <property type="entry name" value="LPLAT_AAK14816-like"/>
    <property type="match status" value="1"/>
</dbReference>
<evidence type="ECO:0000313" key="4">
    <source>
        <dbReference type="EMBL" id="TFL07577.1"/>
    </source>
</evidence>
<evidence type="ECO:0000256" key="1">
    <source>
        <dbReference type="SAM" id="MobiDB-lite"/>
    </source>
</evidence>
<organism evidence="4 5">
    <name type="scientific">Pterulicium gracile</name>
    <dbReference type="NCBI Taxonomy" id="1884261"/>
    <lineage>
        <taxon>Eukaryota</taxon>
        <taxon>Fungi</taxon>
        <taxon>Dikarya</taxon>
        <taxon>Basidiomycota</taxon>
        <taxon>Agaricomycotina</taxon>
        <taxon>Agaricomycetes</taxon>
        <taxon>Agaricomycetidae</taxon>
        <taxon>Agaricales</taxon>
        <taxon>Pleurotineae</taxon>
        <taxon>Pterulaceae</taxon>
        <taxon>Pterulicium</taxon>
    </lineage>
</organism>
<sequence>MSAQAVIKAPVEYEASMLAWRMVTQVFFREIRPRGAFNIPREGPVIFVGAPHHNQFLDPLLLALQVYNETRRPVSFLTAAKSMKRKAVGFFTRLMGSIPVARAADDAKPGSGRITVSDDDPCLIIGHGTRFTTELKPKMQLLLPKTLNASAAEVLEVLSDTELRIKREFGGESGKTTARVRDKQQELAQAGTIGIEYKLMPFVDQREMYAHVYTCLKNGGAIGIFPEGGSHDRTDLLPLKAGVSVMALGAMANDPTCQVKIVPVGLSYFHAHRFRSRAVVEFGTAIDVPAEHVEMFKAGGAEKRDAVAKFLDLIYDGLKTVTVRAPDYDTLMLIQAARRLYKTPGQHLTLGQVVELNRRMLEGYQHFKDEPKIANLRKDVLNYNRLVRDLGLRDHQVPRAKKAGWKTLGLLLYRVVLLLVWSVLALPGTILNGPLFVLASILSRRRAKEALAASTVKVAGRDVLATWKILISLGGAPILYSFYAILSFIVASKANLPLKQRLLTPYMVLVVLPIMNYAALKFGEAGMDVLKSLRPLVIALVPGQQRSLDRLKAMRVHLSNEVASVINDFGPKMYSDFDQWRILVPSSSAPPSSGTPGIWRRKSATGGVDAQGLGLIHPFTWIDERVFGWSRSAHRGTNAWAGIDESRVGTPDFSEEEDGGDYEDVVGLIPSHDDLSSITKPRSRNSSYADLQKLRMTAGRGNPSLTVPTWSAGNSGPSSPLSPTSEMDGIHFRQKNNHHARKHSLSDGISVQRLATVEKGEPFEEATEKLNTEADTIKHGKHA</sequence>
<dbReference type="EMBL" id="ML178814">
    <property type="protein sequence ID" value="TFL07577.1"/>
    <property type="molecule type" value="Genomic_DNA"/>
</dbReference>
<dbReference type="PANTHER" id="PTHR31605">
    <property type="entry name" value="GLYCEROL-3-PHOSPHATE O-ACYLTRANSFERASE 1"/>
    <property type="match status" value="1"/>
</dbReference>
<evidence type="ECO:0000256" key="2">
    <source>
        <dbReference type="SAM" id="Phobius"/>
    </source>
</evidence>
<feature type="compositionally biased region" description="Polar residues" evidence="1">
    <location>
        <begin position="703"/>
        <end position="725"/>
    </location>
</feature>
<dbReference type="GO" id="GO:0004366">
    <property type="term" value="F:glycerol-3-phosphate O-acyltransferase activity"/>
    <property type="evidence" value="ECO:0007669"/>
    <property type="project" value="TreeGrafter"/>
</dbReference>
<dbReference type="Proteomes" id="UP000305067">
    <property type="component" value="Unassembled WGS sequence"/>
</dbReference>
<accession>A0A5C3R1S4</accession>
<feature type="domain" description="Phospholipid/glycerol acyltransferase" evidence="3">
    <location>
        <begin position="45"/>
        <end position="269"/>
    </location>
</feature>
<keyword evidence="2" id="KW-0812">Transmembrane</keyword>
<feature type="transmembrane region" description="Helical" evidence="2">
    <location>
        <begin position="503"/>
        <end position="520"/>
    </location>
</feature>
<dbReference type="Pfam" id="PF01553">
    <property type="entry name" value="Acyltransferase"/>
    <property type="match status" value="2"/>
</dbReference>
<proteinExistence type="predicted"/>
<reference evidence="4 5" key="1">
    <citation type="journal article" date="2019" name="Nat. Ecol. Evol.">
        <title>Megaphylogeny resolves global patterns of mushroom evolution.</title>
        <authorList>
            <person name="Varga T."/>
            <person name="Krizsan K."/>
            <person name="Foldi C."/>
            <person name="Dima B."/>
            <person name="Sanchez-Garcia M."/>
            <person name="Sanchez-Ramirez S."/>
            <person name="Szollosi G.J."/>
            <person name="Szarkandi J.G."/>
            <person name="Papp V."/>
            <person name="Albert L."/>
            <person name="Andreopoulos W."/>
            <person name="Angelini C."/>
            <person name="Antonin V."/>
            <person name="Barry K.W."/>
            <person name="Bougher N.L."/>
            <person name="Buchanan P."/>
            <person name="Buyck B."/>
            <person name="Bense V."/>
            <person name="Catcheside P."/>
            <person name="Chovatia M."/>
            <person name="Cooper J."/>
            <person name="Damon W."/>
            <person name="Desjardin D."/>
            <person name="Finy P."/>
            <person name="Geml J."/>
            <person name="Haridas S."/>
            <person name="Hughes K."/>
            <person name="Justo A."/>
            <person name="Karasinski D."/>
            <person name="Kautmanova I."/>
            <person name="Kiss B."/>
            <person name="Kocsube S."/>
            <person name="Kotiranta H."/>
            <person name="LaButti K.M."/>
            <person name="Lechner B.E."/>
            <person name="Liimatainen K."/>
            <person name="Lipzen A."/>
            <person name="Lukacs Z."/>
            <person name="Mihaltcheva S."/>
            <person name="Morgado L.N."/>
            <person name="Niskanen T."/>
            <person name="Noordeloos M.E."/>
            <person name="Ohm R.A."/>
            <person name="Ortiz-Santana B."/>
            <person name="Ovrebo C."/>
            <person name="Racz N."/>
            <person name="Riley R."/>
            <person name="Savchenko A."/>
            <person name="Shiryaev A."/>
            <person name="Soop K."/>
            <person name="Spirin V."/>
            <person name="Szebenyi C."/>
            <person name="Tomsovsky M."/>
            <person name="Tulloss R.E."/>
            <person name="Uehling J."/>
            <person name="Grigoriev I.V."/>
            <person name="Vagvolgyi C."/>
            <person name="Papp T."/>
            <person name="Martin F.M."/>
            <person name="Miettinen O."/>
            <person name="Hibbett D.S."/>
            <person name="Nagy L.G."/>
        </authorList>
    </citation>
    <scope>NUCLEOTIDE SEQUENCE [LARGE SCALE GENOMIC DNA]</scope>
    <source>
        <strain evidence="4 5">CBS 309.79</strain>
    </source>
</reference>
<dbReference type="InterPro" id="IPR002123">
    <property type="entry name" value="Plipid/glycerol_acylTrfase"/>
</dbReference>
<dbReference type="OrthoDB" id="2427554at2759"/>
<dbReference type="SUPFAM" id="SSF69593">
    <property type="entry name" value="Glycerol-3-phosphate (1)-acyltransferase"/>
    <property type="match status" value="2"/>
</dbReference>